<protein>
    <submittedName>
        <fullName evidence="1">Uncharacterized protein</fullName>
    </submittedName>
</protein>
<dbReference type="Proteomes" id="UP000268084">
    <property type="component" value="Chromosome"/>
</dbReference>
<proteinExistence type="predicted"/>
<gene>
    <name evidence="1" type="ORF">EH165_06530</name>
</gene>
<dbReference type="KEGG" id="nak:EH165_06530"/>
<dbReference type="EMBL" id="CP034170">
    <property type="protein sequence ID" value="AZI57858.1"/>
    <property type="molecule type" value="Genomic_DNA"/>
</dbReference>
<name>A0A3G8ZL15_9ACTN</name>
<reference evidence="1 2" key="2">
    <citation type="submission" date="2018-12" db="EMBL/GenBank/DDBJ databases">
        <title>Nakamurella antarcticus sp. nov., isolated from Antarctica South Shetland Islands soil.</title>
        <authorList>
            <person name="Peng F."/>
        </authorList>
    </citation>
    <scope>NUCLEOTIDE SEQUENCE [LARGE SCALE GENOMIC DNA]</scope>
    <source>
        <strain evidence="1 2">S14-144</strain>
    </source>
</reference>
<evidence type="ECO:0000313" key="1">
    <source>
        <dbReference type="EMBL" id="AZI57858.1"/>
    </source>
</evidence>
<sequence length="132" mass="14644">MTLPIDRRERVFQLWGYTVGMGRLCLRSTKSDQFTTRIDVVFQNVKAVHLPTFLQGLVISDANATETERIIRDTGMLPDNGCKFFSMVGSNFNGFVVASVITICEDDGEFFEPSRLWPNAPPLPTKAPGATG</sequence>
<organism evidence="1 2">
    <name type="scientific">Nakamurella antarctica</name>
    <dbReference type="NCBI Taxonomy" id="1902245"/>
    <lineage>
        <taxon>Bacteria</taxon>
        <taxon>Bacillati</taxon>
        <taxon>Actinomycetota</taxon>
        <taxon>Actinomycetes</taxon>
        <taxon>Nakamurellales</taxon>
        <taxon>Nakamurellaceae</taxon>
        <taxon>Nakamurella</taxon>
    </lineage>
</organism>
<accession>A0A3G8ZL15</accession>
<keyword evidence="2" id="KW-1185">Reference proteome</keyword>
<dbReference type="OrthoDB" id="5148951at2"/>
<dbReference type="AlphaFoldDB" id="A0A3G8ZL15"/>
<evidence type="ECO:0000313" key="2">
    <source>
        <dbReference type="Proteomes" id="UP000268084"/>
    </source>
</evidence>
<reference evidence="1 2" key="1">
    <citation type="submission" date="2018-11" db="EMBL/GenBank/DDBJ databases">
        <authorList>
            <person name="Da X."/>
        </authorList>
    </citation>
    <scope>NUCLEOTIDE SEQUENCE [LARGE SCALE GENOMIC DNA]</scope>
    <source>
        <strain evidence="1 2">S14-144</strain>
    </source>
</reference>
<dbReference type="RefSeq" id="WP_124798653.1">
    <property type="nucleotide sequence ID" value="NZ_CP034170.1"/>
</dbReference>